<dbReference type="InParanoid" id="A0A1X7TXM0"/>
<sequence>DKQARVKAVINNPAFPDWFFYYRIQKFLDASYVHTLKVTDYWMGFEWQHHVHGLAWLPNAPNVENLLSSSPDLVKSTKQQIIQYADKIISTINPAVLPDGSNVIDAPPPKVNPHICYKPYS</sequence>
<protein>
    <recommendedName>
        <fullName evidence="2">Helitron helicase-like domain-containing protein</fullName>
    </recommendedName>
</protein>
<dbReference type="OrthoDB" id="416437at2759"/>
<reference evidence="1" key="1">
    <citation type="submission" date="2017-05" db="UniProtKB">
        <authorList>
            <consortium name="EnsemblMetazoa"/>
        </authorList>
    </citation>
    <scope>IDENTIFICATION</scope>
</reference>
<name>A0A1X7TXM0_AMPQE</name>
<accession>A0A1X7TXM0</accession>
<evidence type="ECO:0000313" key="1">
    <source>
        <dbReference type="EnsemblMetazoa" id="Aqu2.1.19856_001"/>
    </source>
</evidence>
<organism evidence="1">
    <name type="scientific">Amphimedon queenslandica</name>
    <name type="common">Sponge</name>
    <dbReference type="NCBI Taxonomy" id="400682"/>
    <lineage>
        <taxon>Eukaryota</taxon>
        <taxon>Metazoa</taxon>
        <taxon>Porifera</taxon>
        <taxon>Demospongiae</taxon>
        <taxon>Heteroscleromorpha</taxon>
        <taxon>Haplosclerida</taxon>
        <taxon>Niphatidae</taxon>
        <taxon>Amphimedon</taxon>
    </lineage>
</organism>
<dbReference type="EnsemblMetazoa" id="Aqu2.1.19856_001">
    <property type="protein sequence ID" value="Aqu2.1.19856_001"/>
    <property type="gene ID" value="Aqu2.1.19856"/>
</dbReference>
<proteinExistence type="predicted"/>
<dbReference type="AlphaFoldDB" id="A0A1X7TXM0"/>
<evidence type="ECO:0008006" key="2">
    <source>
        <dbReference type="Google" id="ProtNLM"/>
    </source>
</evidence>